<dbReference type="GO" id="GO:0097730">
    <property type="term" value="C:non-motile cilium"/>
    <property type="evidence" value="ECO:0007669"/>
    <property type="project" value="TreeGrafter"/>
</dbReference>
<evidence type="ECO:0000259" key="9">
    <source>
        <dbReference type="Pfam" id="PF23381"/>
    </source>
</evidence>
<dbReference type="InterPro" id="IPR056153">
    <property type="entry name" value="Beta-prop_IFT122_1st"/>
</dbReference>
<evidence type="ECO:0000256" key="7">
    <source>
        <dbReference type="PROSITE-ProRule" id="PRU00221"/>
    </source>
</evidence>
<dbReference type="Pfam" id="PF25144">
    <property type="entry name" value="Zn_ribbon_IFT122"/>
    <property type="match status" value="1"/>
</dbReference>
<dbReference type="GO" id="GO:1905515">
    <property type="term" value="P:non-motile cilium assembly"/>
    <property type="evidence" value="ECO:0007669"/>
    <property type="project" value="TreeGrafter"/>
</dbReference>
<dbReference type="EMBL" id="FNXT01000991">
    <property type="protein sequence ID" value="SZX70496.1"/>
    <property type="molecule type" value="Genomic_DNA"/>
</dbReference>
<dbReference type="Gene3D" id="1.25.40.470">
    <property type="match status" value="1"/>
</dbReference>
<evidence type="ECO:0000256" key="5">
    <source>
        <dbReference type="ARBA" id="ARBA00023069"/>
    </source>
</evidence>
<feature type="domain" description="IFT122 second beta-propeller" evidence="8">
    <location>
        <begin position="296"/>
        <end position="550"/>
    </location>
</feature>
<evidence type="ECO:0000256" key="3">
    <source>
        <dbReference type="ARBA" id="ARBA00022574"/>
    </source>
</evidence>
<protein>
    <recommendedName>
        <fullName evidence="2">Intraflagellar transport protein 122 homolog</fullName>
    </recommendedName>
</protein>
<dbReference type="InterPro" id="IPR036322">
    <property type="entry name" value="WD40_repeat_dom_sf"/>
</dbReference>
<dbReference type="Pfam" id="PF23377">
    <property type="entry name" value="Beta-prop_IFT122_2nd"/>
    <property type="match status" value="1"/>
</dbReference>
<dbReference type="PANTHER" id="PTHR12764">
    <property type="entry name" value="WD REPEAT DOMAIN-RELATED"/>
    <property type="match status" value="1"/>
</dbReference>
<dbReference type="GO" id="GO:0061512">
    <property type="term" value="P:protein localization to cilium"/>
    <property type="evidence" value="ECO:0007669"/>
    <property type="project" value="TreeGrafter"/>
</dbReference>
<dbReference type="Gene3D" id="2.130.10.10">
    <property type="entry name" value="YVTN repeat-like/Quinoprotein amine dehydrogenase"/>
    <property type="match status" value="2"/>
</dbReference>
<feature type="repeat" description="WD" evidence="7">
    <location>
        <begin position="55"/>
        <end position="86"/>
    </location>
</feature>
<dbReference type="InterPro" id="IPR001680">
    <property type="entry name" value="WD40_rpt"/>
</dbReference>
<dbReference type="Proteomes" id="UP000256970">
    <property type="component" value="Unassembled WGS sequence"/>
</dbReference>
<proteinExistence type="predicted"/>
<dbReference type="InterPro" id="IPR015943">
    <property type="entry name" value="WD40/YVTN_repeat-like_dom_sf"/>
</dbReference>
<gene>
    <name evidence="12" type="ORF">BQ4739_LOCUS10708</name>
</gene>
<dbReference type="PROSITE" id="PS50082">
    <property type="entry name" value="WD_REPEATS_2"/>
    <property type="match status" value="1"/>
</dbReference>
<dbReference type="STRING" id="3088.A0A383W1F4"/>
<evidence type="ECO:0000259" key="8">
    <source>
        <dbReference type="Pfam" id="PF23377"/>
    </source>
</evidence>
<keyword evidence="5" id="KW-0969">Cilium</keyword>
<keyword evidence="3 7" id="KW-0853">WD repeat</keyword>
<dbReference type="SMART" id="SM00320">
    <property type="entry name" value="WD40"/>
    <property type="match status" value="8"/>
</dbReference>
<evidence type="ECO:0000256" key="1">
    <source>
        <dbReference type="ARBA" id="ARBA00004138"/>
    </source>
</evidence>
<feature type="domain" description="IFT122 zinc ribbon" evidence="10">
    <location>
        <begin position="1015"/>
        <end position="1057"/>
    </location>
</feature>
<dbReference type="InterPro" id="IPR056152">
    <property type="entry name" value="Beta-prop_IFT122_2nd"/>
</dbReference>
<evidence type="ECO:0000313" key="12">
    <source>
        <dbReference type="EMBL" id="SZX70496.1"/>
    </source>
</evidence>
<comment type="subcellular location">
    <subcellularLocation>
        <location evidence="1">Cell projection</location>
        <location evidence="1">Cilium</location>
    </subcellularLocation>
</comment>
<feature type="domain" description="IFT122 first beta-propeller" evidence="9">
    <location>
        <begin position="15"/>
        <end position="191"/>
    </location>
</feature>
<dbReference type="GO" id="GO:0030991">
    <property type="term" value="C:intraciliary transport particle A"/>
    <property type="evidence" value="ECO:0007669"/>
    <property type="project" value="TreeGrafter"/>
</dbReference>
<name>A0A383W1F4_TETOB</name>
<reference evidence="12 13" key="1">
    <citation type="submission" date="2016-10" db="EMBL/GenBank/DDBJ databases">
        <authorList>
            <person name="Cai Z."/>
        </authorList>
    </citation>
    <scope>NUCLEOTIDE SEQUENCE [LARGE SCALE GENOMIC DNA]</scope>
</reference>
<dbReference type="PROSITE" id="PS50294">
    <property type="entry name" value="WD_REPEATS_REGION"/>
    <property type="match status" value="1"/>
</dbReference>
<dbReference type="AlphaFoldDB" id="A0A383W1F4"/>
<dbReference type="GO" id="GO:0035721">
    <property type="term" value="P:intraciliary retrograde transport"/>
    <property type="evidence" value="ECO:0007669"/>
    <property type="project" value="TreeGrafter"/>
</dbReference>
<dbReference type="Pfam" id="PF25295">
    <property type="entry name" value="TPR_IFT122"/>
    <property type="match status" value="1"/>
</dbReference>
<evidence type="ECO:0000313" key="13">
    <source>
        <dbReference type="Proteomes" id="UP000256970"/>
    </source>
</evidence>
<accession>A0A383W1F4</accession>
<evidence type="ECO:0000256" key="4">
    <source>
        <dbReference type="ARBA" id="ARBA00022737"/>
    </source>
</evidence>
<keyword evidence="4" id="KW-0677">Repeat</keyword>
<feature type="domain" description="Intraflagellar transport protein 122 homolog TPR" evidence="11">
    <location>
        <begin position="558"/>
        <end position="955"/>
    </location>
</feature>
<evidence type="ECO:0000256" key="6">
    <source>
        <dbReference type="ARBA" id="ARBA00023273"/>
    </source>
</evidence>
<dbReference type="InterPro" id="IPR039857">
    <property type="entry name" value="Ift122/121"/>
</dbReference>
<dbReference type="Pfam" id="PF23381">
    <property type="entry name" value="Beta-prop_IFT122_1st"/>
    <property type="match status" value="1"/>
</dbReference>
<keyword evidence="13" id="KW-1185">Reference proteome</keyword>
<sequence length="1272" mass="137801">MRTVVAWQETPPEKDGIRNVCYDLCFKPDGSQLVAGVGARVLIYDASDGELQHVLKGHKDSVYAVAYAFNGKRFASGGADKTVIIWTSKAEGILKYTHNDSIQCLAYNPITQQLASGTASDLGLWSPEQKSVAKHKVASKIVCMSWTSDGMLLAMGLYDGSISVRDKAGTEKHKFSASSSPVWSIAWSPQDQSVLAAGCLDGQLRFFSSTGQPKLKEHSMEGDPLSLAYFNSDYLLAAGTDKCVHLMTREGIYLSKVATRDSWAWVVKPRPKGNFAAVGCEDGSIAMLQLMFSTVHGLYGDRYVYRDQMTDVIIQHLITEQKVRIKCRDYVKKVAVYKDRVAVQLPSRVVLYKLDSSADDMDMQYRSAAKINQKLECNLLVVTSNHILLCQEKQLQLYSFEGVLVREWMMDAVVRYIKVAGGPAGKEGLLVGLKHGAVLKIYVDNAFPIPLIKHTCSIRCLDLSCSRRKLALVDETNTVVVYDLHTKELLFESKGANSVAWNSHFEDMLCFSGNGQLVIKTGDFPLHVQKMQGFVVGFKGCKVFCLQYVNVATIDVPQSSSMANYLEQGDVDSAYKVACLGVTEADWRTLALAALQALELEVASAAFIRLHDVRAVELVNRTASGLAAGTPKGLLLAEIAAWQGQFNEAAKLFVSEGQLEKALEMFTSMRMFDEAKHWAEEAARSGGVGKGSAGPGGAGGAAAVAELIGRQAEWSEETADYEAAVEMYIKAKKYERAIALLVKHGWWERLLALMRSLDKAADVKHITAAVAAFRRAGKSDAAKEGLLKLKDIPGLLALHVEELRWDDAFLLLAGHSQLKDQVYRPYAKWLLSQDRFADACAAYCQGGRREQGLAILQELADNAVAERRYEDAAHGYYKLAMEAMQGINPPAAMTDADQQALQAFSSHYETAELYHAFSIIHTAAHQPFKTVDDATLFNAARFLLMRVQGREVPKGIALSQALLALATQARAQGAYKLARYAYSKLQALALPPAVAAEVDMASLMLRAQPFTDADALLPICYRCQATNALLNTQGDFCTNCGAPFLRSFITFEVLPLVEFELEPGISDAEAAALLGEDVLGSATAAAGGRGVEMVVGSGSAAAAAAAVAGGAGGGANVLRLDDEDEGAGGGGFGALGLGRSGALEDSFAAQAAVPHTPIRLGRAALRKLRPSEVLQRRWPNPALPQQWFRLLDDEQPVLVGPCGHFFEAEEFEMAVLEHGRAPFSREPMAKDMSTTAVSMSADFGSSAWKAQAAVEGTGAAAAAGQQQRWPGL</sequence>
<dbReference type="InterPro" id="IPR057411">
    <property type="entry name" value="TPR_IFT122"/>
</dbReference>
<dbReference type="SUPFAM" id="SSF50978">
    <property type="entry name" value="WD40 repeat-like"/>
    <property type="match status" value="2"/>
</dbReference>
<keyword evidence="6" id="KW-0966">Cell projection</keyword>
<evidence type="ECO:0000259" key="11">
    <source>
        <dbReference type="Pfam" id="PF25295"/>
    </source>
</evidence>
<dbReference type="PANTHER" id="PTHR12764:SF4">
    <property type="entry name" value="INTRAFLAGELLAR TRANSPORT PROTEIN 122 HOMOLOG"/>
    <property type="match status" value="1"/>
</dbReference>
<dbReference type="InterPro" id="IPR056838">
    <property type="entry name" value="Zn_ribbon_IFT122"/>
</dbReference>
<evidence type="ECO:0000259" key="10">
    <source>
        <dbReference type="Pfam" id="PF25144"/>
    </source>
</evidence>
<organism evidence="12 13">
    <name type="scientific">Tetradesmus obliquus</name>
    <name type="common">Green alga</name>
    <name type="synonym">Acutodesmus obliquus</name>
    <dbReference type="NCBI Taxonomy" id="3088"/>
    <lineage>
        <taxon>Eukaryota</taxon>
        <taxon>Viridiplantae</taxon>
        <taxon>Chlorophyta</taxon>
        <taxon>core chlorophytes</taxon>
        <taxon>Chlorophyceae</taxon>
        <taxon>CS clade</taxon>
        <taxon>Sphaeropleales</taxon>
        <taxon>Scenedesmaceae</taxon>
        <taxon>Tetradesmus</taxon>
    </lineage>
</organism>
<evidence type="ECO:0000256" key="2">
    <source>
        <dbReference type="ARBA" id="ARBA00019442"/>
    </source>
</evidence>